<evidence type="ECO:0000256" key="6">
    <source>
        <dbReference type="ARBA" id="ARBA00023027"/>
    </source>
</evidence>
<feature type="binding site" evidence="10">
    <location>
        <position position="143"/>
    </location>
    <ligand>
        <name>Zn(2+)</name>
        <dbReference type="ChEBI" id="CHEBI:29105"/>
    </ligand>
</feature>
<feature type="region of interest" description="Disordered" evidence="11">
    <location>
        <begin position="704"/>
        <end position="768"/>
    </location>
</feature>
<dbReference type="Proteomes" id="UP001152747">
    <property type="component" value="Unassembled WGS sequence"/>
</dbReference>
<feature type="compositionally biased region" description="Polar residues" evidence="11">
    <location>
        <begin position="999"/>
        <end position="1032"/>
    </location>
</feature>
<feature type="region of interest" description="Disordered" evidence="11">
    <location>
        <begin position="856"/>
        <end position="896"/>
    </location>
</feature>
<feature type="compositionally biased region" description="Polar residues" evidence="11">
    <location>
        <begin position="1039"/>
        <end position="1063"/>
    </location>
</feature>
<dbReference type="GO" id="GO:0046872">
    <property type="term" value="F:metal ion binding"/>
    <property type="evidence" value="ECO:0007669"/>
    <property type="project" value="UniProtKB-KW"/>
</dbReference>
<dbReference type="InterPro" id="IPR029035">
    <property type="entry name" value="DHS-like_NAD/FAD-binding_dom"/>
</dbReference>
<keyword evidence="3" id="KW-0808">Transferase</keyword>
<evidence type="ECO:0000256" key="2">
    <source>
        <dbReference type="ARBA" id="ARBA00022553"/>
    </source>
</evidence>
<feature type="compositionally biased region" description="Acidic residues" evidence="11">
    <location>
        <begin position="419"/>
        <end position="438"/>
    </location>
</feature>
<keyword evidence="5 10" id="KW-0862">Zinc</keyword>
<dbReference type="InterPro" id="IPR026590">
    <property type="entry name" value="Ssirtuin_cat_dom"/>
</dbReference>
<name>A0A9P1J3K1_9PELO</name>
<feature type="binding site" evidence="10">
    <location>
        <position position="146"/>
    </location>
    <ligand>
        <name>Zn(2+)</name>
        <dbReference type="ChEBI" id="CHEBI:29105"/>
    </ligand>
</feature>
<evidence type="ECO:0000259" key="12">
    <source>
        <dbReference type="PROSITE" id="PS50305"/>
    </source>
</evidence>
<dbReference type="PANTHER" id="PTHR11085:SF1">
    <property type="entry name" value="NAD-DEPENDENT PROTEIN DEACETYLASE SIRTUIN-7"/>
    <property type="match status" value="1"/>
</dbReference>
<feature type="compositionally biased region" description="Basic and acidic residues" evidence="11">
    <location>
        <begin position="534"/>
        <end position="543"/>
    </location>
</feature>
<protein>
    <recommendedName>
        <fullName evidence="9">Regulatory protein SIR2 homolog 7</fullName>
    </recommendedName>
    <alternativeName>
        <fullName evidence="8">SIR2-like protein 7</fullName>
    </alternativeName>
</protein>
<evidence type="ECO:0000256" key="9">
    <source>
        <dbReference type="ARBA" id="ARBA00043038"/>
    </source>
</evidence>
<dbReference type="EMBL" id="CANHGI010000006">
    <property type="protein sequence ID" value="CAI5455123.1"/>
    <property type="molecule type" value="Genomic_DNA"/>
</dbReference>
<evidence type="ECO:0000256" key="3">
    <source>
        <dbReference type="ARBA" id="ARBA00022679"/>
    </source>
</evidence>
<dbReference type="InterPro" id="IPR003000">
    <property type="entry name" value="Sirtuin"/>
</dbReference>
<dbReference type="GO" id="GO:0005634">
    <property type="term" value="C:nucleus"/>
    <property type="evidence" value="ECO:0007669"/>
    <property type="project" value="TreeGrafter"/>
</dbReference>
<keyword evidence="2" id="KW-0597">Phosphoprotein</keyword>
<evidence type="ECO:0000256" key="4">
    <source>
        <dbReference type="ARBA" id="ARBA00022723"/>
    </source>
</evidence>
<dbReference type="PANTHER" id="PTHR11085">
    <property type="entry name" value="NAD-DEPENDENT PROTEIN DEACYLASE SIRTUIN-5, MITOCHONDRIAL-RELATED"/>
    <property type="match status" value="1"/>
</dbReference>
<keyword evidence="14" id="KW-1185">Reference proteome</keyword>
<keyword evidence="6" id="KW-0520">NAD</keyword>
<feature type="compositionally biased region" description="Polar residues" evidence="11">
    <location>
        <begin position="508"/>
        <end position="526"/>
    </location>
</feature>
<dbReference type="InterPro" id="IPR050134">
    <property type="entry name" value="NAD-dep_sirtuin_deacylases"/>
</dbReference>
<feature type="region of interest" description="Disordered" evidence="11">
    <location>
        <begin position="1"/>
        <end position="29"/>
    </location>
</feature>
<feature type="active site" description="Proton acceptor" evidence="10">
    <location>
        <position position="135"/>
    </location>
</feature>
<dbReference type="GO" id="GO:0097372">
    <property type="term" value="F:histone H3K18 deacetylase activity, NAD-dependent"/>
    <property type="evidence" value="ECO:0007669"/>
    <property type="project" value="TreeGrafter"/>
</dbReference>
<dbReference type="Gene3D" id="2.20.28.200">
    <property type="match status" value="1"/>
</dbReference>
<dbReference type="Gene3D" id="3.40.50.1220">
    <property type="entry name" value="TPP-binding domain"/>
    <property type="match status" value="1"/>
</dbReference>
<feature type="region of interest" description="Disordered" evidence="11">
    <location>
        <begin position="952"/>
        <end position="1073"/>
    </location>
</feature>
<dbReference type="AlphaFoldDB" id="A0A9P1J3K1"/>
<feature type="compositionally biased region" description="Basic residues" evidence="11">
    <location>
        <begin position="406"/>
        <end position="415"/>
    </location>
</feature>
<feature type="compositionally biased region" description="Basic residues" evidence="11">
    <location>
        <begin position="452"/>
        <end position="465"/>
    </location>
</feature>
<feature type="compositionally biased region" description="Basic and acidic residues" evidence="11">
    <location>
        <begin position="872"/>
        <end position="881"/>
    </location>
</feature>
<evidence type="ECO:0000313" key="13">
    <source>
        <dbReference type="EMBL" id="CAI5455123.1"/>
    </source>
</evidence>
<dbReference type="GO" id="GO:0000785">
    <property type="term" value="C:chromatin"/>
    <property type="evidence" value="ECO:0007669"/>
    <property type="project" value="TreeGrafter"/>
</dbReference>
<feature type="domain" description="Deacetylase sirtuin-type" evidence="12">
    <location>
        <begin position="31"/>
        <end position="269"/>
    </location>
</feature>
<dbReference type="OrthoDB" id="2919105at2759"/>
<evidence type="ECO:0000313" key="14">
    <source>
        <dbReference type="Proteomes" id="UP001152747"/>
    </source>
</evidence>
<evidence type="ECO:0000256" key="7">
    <source>
        <dbReference type="ARBA" id="ARBA00038170"/>
    </source>
</evidence>
<dbReference type="GO" id="GO:0070403">
    <property type="term" value="F:NAD+ binding"/>
    <property type="evidence" value="ECO:0007669"/>
    <property type="project" value="InterPro"/>
</dbReference>
<evidence type="ECO:0000256" key="8">
    <source>
        <dbReference type="ARBA" id="ARBA00041832"/>
    </source>
</evidence>
<feature type="compositionally biased region" description="Pro residues" evidence="11">
    <location>
        <begin position="748"/>
        <end position="760"/>
    </location>
</feature>
<sequence length="1238" mass="141096">MTSKTKHRRESSDDRMDNELRNPPPEILDSNEEKAEKINKLVQFFKERKKIVVITGAGISTAASIPDYRGVNGLYTKDIEFVDRNMDMRAIPPTKSHMILKEFIRLGYVSHLISQNCDGLHLRSGIPQKYLSEVHGNMYIESCKWCDRQYIRPYDVSFDSNYKQHETTRKCLDCRTYLDDTIVHAGEKSRAIWPHNWQSAVDYVNDSEIVLIMGTSGVVLKSYTNLLPEHVTKILINTQSTMIDDKVSWKIGAKCDEVLSAIFEKLELETDLSYCSNCDLVLNQPGRTQMKKMMHEFTICQCHEQRPTENFVLDPKTATIGYPGWLKNGLKRMRKMYIYPEEKDEEELTDNDDSYSPGKMKRSTRQPPPTVKKAAPKAKKSVLSKKNKKSTEPKTKQKPEPEAKPAPKKRGRKRKVEVVDSDTDDDSDSNSDSDDEDQDHPSPSSKPTVPMKRAKYVRRSCRSRSRSVDVEVSSLADDHEEIIGIQDQICDDDDDDEEEEELTDQEVPTGSSISQVVESPRPTQQPVDFGRVLAKRDGRRERTPPPPYYGPEENNPAQGENNQTLRNLLLAVNDLEEAGLLPTNVQDLLNPSAEVPEHMNLSINSLRRRIAEDHENGTDNNNIYYEQNLEENRIAAMRRIDEEQARQLQLSEYLQENDPRHQQPNRENFLLRIDAPTREVAVPQQNRQEPHQTLDPQLVQNQPDVVSHQPHDQDSPTSRFIEEEPNANVTTPPGFLNELDEPEDPTPIEAPPPMPEPAPQPQQGEQSEVVTETMTSEAIPITVSVVKSPSHEAIVENPQKIVVQNPLQDQVIEQSQISVVQSSLQRGIVETFPISVVQNPLHDQIIEQSQISTVQVPTRDENVGNPQQVPEQTKETDENKERKRNPPGWEPIETPRMEYDPEPVYQEHQLAPQPQSNYSYQVDTSGTYRELQNVRNYGVMEQEFDENFLEMDPEDEVEQEQAPGLAPTPAPVQIVDPRYVDLNPMPDDILEPDYYDEINQPSTSNASIDQFNQPSTSYASNDNSNQPSSSYTPLDHSDTPSSSNSPMDQSNQPGSSYVPNVPTNSPNYYNQPPLYNNMSAGPSMSCHQAAQIESRYLRVEYQQQVFQEGPVQQQEMPVFQLPPNPSPPPPPEQQFYVPRVAQKKRVRPSRGKKSSSVLRLENFPIIPVEERESRYQWNFDTIMGIVANSIAAVLNITPDEYALFQAMFIERFGRSTGRLQVDEIRRMLLSFKADHCGK</sequence>
<evidence type="ECO:0000256" key="5">
    <source>
        <dbReference type="ARBA" id="ARBA00022833"/>
    </source>
</evidence>
<gene>
    <name evidence="13" type="ORF">CAMP_LOCUS17760</name>
</gene>
<proteinExistence type="inferred from homology"/>
<comment type="similarity">
    <text evidence="7">Belongs to the sirtuin family. Class IV subfamily.</text>
</comment>
<feature type="binding site" evidence="10">
    <location>
        <position position="174"/>
    </location>
    <ligand>
        <name>Zn(2+)</name>
        <dbReference type="ChEBI" id="CHEBI:29105"/>
    </ligand>
</feature>
<feature type="compositionally biased region" description="Basic residues" evidence="11">
    <location>
        <begin position="374"/>
        <end position="388"/>
    </location>
</feature>
<evidence type="ECO:0000256" key="11">
    <source>
        <dbReference type="SAM" id="MobiDB-lite"/>
    </source>
</evidence>
<reference evidence="13" key="1">
    <citation type="submission" date="2022-11" db="EMBL/GenBank/DDBJ databases">
        <authorList>
            <person name="Kikuchi T."/>
        </authorList>
    </citation>
    <scope>NUCLEOTIDE SEQUENCE</scope>
    <source>
        <strain evidence="13">PS1010</strain>
    </source>
</reference>
<evidence type="ECO:0000256" key="1">
    <source>
        <dbReference type="ARBA" id="ARBA00001947"/>
    </source>
</evidence>
<feature type="compositionally biased region" description="Low complexity" evidence="11">
    <location>
        <begin position="1064"/>
        <end position="1073"/>
    </location>
</feature>
<dbReference type="Pfam" id="PF02146">
    <property type="entry name" value="SIR2"/>
    <property type="match status" value="1"/>
</dbReference>
<dbReference type="SUPFAM" id="SSF52467">
    <property type="entry name" value="DHS-like NAD/FAD-binding domain"/>
    <property type="match status" value="1"/>
</dbReference>
<feature type="region of interest" description="Disordered" evidence="11">
    <location>
        <begin position="344"/>
        <end position="560"/>
    </location>
</feature>
<evidence type="ECO:0000256" key="10">
    <source>
        <dbReference type="PROSITE-ProRule" id="PRU00236"/>
    </source>
</evidence>
<comment type="cofactor">
    <cofactor evidence="1">
        <name>Zn(2+)</name>
        <dbReference type="ChEBI" id="CHEBI:29105"/>
    </cofactor>
</comment>
<dbReference type="PROSITE" id="PS50305">
    <property type="entry name" value="SIRTUIN"/>
    <property type="match status" value="1"/>
</dbReference>
<feature type="compositionally biased region" description="Basic and acidic residues" evidence="11">
    <location>
        <begin position="10"/>
        <end position="20"/>
    </location>
</feature>
<feature type="binding site" evidence="10">
    <location>
        <position position="171"/>
    </location>
    <ligand>
        <name>Zn(2+)</name>
        <dbReference type="ChEBI" id="CHEBI:29105"/>
    </ligand>
</feature>
<keyword evidence="4 10" id="KW-0479">Metal-binding</keyword>
<feature type="compositionally biased region" description="Basic and acidic residues" evidence="11">
    <location>
        <begin position="389"/>
        <end position="405"/>
    </location>
</feature>
<feature type="compositionally biased region" description="Acidic residues" evidence="11">
    <location>
        <begin position="344"/>
        <end position="353"/>
    </location>
</feature>
<organism evidence="13 14">
    <name type="scientific">Caenorhabditis angaria</name>
    <dbReference type="NCBI Taxonomy" id="860376"/>
    <lineage>
        <taxon>Eukaryota</taxon>
        <taxon>Metazoa</taxon>
        <taxon>Ecdysozoa</taxon>
        <taxon>Nematoda</taxon>
        <taxon>Chromadorea</taxon>
        <taxon>Rhabditida</taxon>
        <taxon>Rhabditina</taxon>
        <taxon>Rhabditomorpha</taxon>
        <taxon>Rhabditoidea</taxon>
        <taxon>Rhabditidae</taxon>
        <taxon>Peloderinae</taxon>
        <taxon>Caenorhabditis</taxon>
    </lineage>
</organism>
<comment type="caution">
    <text evidence="13">The sequence shown here is derived from an EMBL/GenBank/DDBJ whole genome shotgun (WGS) entry which is preliminary data.</text>
</comment>
<feature type="compositionally biased region" description="Acidic residues" evidence="11">
    <location>
        <begin position="489"/>
        <end position="504"/>
    </location>
</feature>
<accession>A0A9P1J3K1</accession>